<reference evidence="1 2" key="1">
    <citation type="submission" date="2015-05" db="EMBL/GenBank/DDBJ databases">
        <title>Evolution of Trichinella species and genotypes.</title>
        <authorList>
            <person name="Korhonen P.K."/>
            <person name="Edoardo P."/>
            <person name="Giuseppe L.R."/>
            <person name="Gasser R.B."/>
        </authorList>
    </citation>
    <scope>NUCLEOTIDE SEQUENCE [LARGE SCALE GENOMIC DNA]</scope>
    <source>
        <strain evidence="1">ISS10</strain>
    </source>
</reference>
<proteinExistence type="predicted"/>
<dbReference type="AlphaFoldDB" id="A0A0V1KKC1"/>
<dbReference type="EMBL" id="JYDW01000622">
    <property type="protein sequence ID" value="KRZ47664.1"/>
    <property type="molecule type" value="Genomic_DNA"/>
</dbReference>
<evidence type="ECO:0000313" key="1">
    <source>
        <dbReference type="EMBL" id="KRZ47664.1"/>
    </source>
</evidence>
<sequence>MLVTADRFIMQIGWIFVLCFTFPRYSVATSKCYDLNGNAPADCPQRYFRKNMLGMHCQTTNESKDSTFSKGEHICCNTFLDQQSKAVRRENLKYNDALQLQSTKSIIYKNTAYNFKGFPKSNLEEIKDKHQSLDNKT</sequence>
<dbReference type="Proteomes" id="UP000054721">
    <property type="component" value="Unassembled WGS sequence"/>
</dbReference>
<protein>
    <submittedName>
        <fullName evidence="1">Uncharacterized protein</fullName>
    </submittedName>
</protein>
<organism evidence="1 2">
    <name type="scientific">Trichinella nativa</name>
    <dbReference type="NCBI Taxonomy" id="6335"/>
    <lineage>
        <taxon>Eukaryota</taxon>
        <taxon>Metazoa</taxon>
        <taxon>Ecdysozoa</taxon>
        <taxon>Nematoda</taxon>
        <taxon>Enoplea</taxon>
        <taxon>Dorylaimia</taxon>
        <taxon>Trichinellida</taxon>
        <taxon>Trichinellidae</taxon>
        <taxon>Trichinella</taxon>
    </lineage>
</organism>
<comment type="caution">
    <text evidence="1">The sequence shown here is derived from an EMBL/GenBank/DDBJ whole genome shotgun (WGS) entry which is preliminary data.</text>
</comment>
<name>A0A0V1KKC1_9BILA</name>
<dbReference type="OrthoDB" id="5916081at2759"/>
<evidence type="ECO:0000313" key="2">
    <source>
        <dbReference type="Proteomes" id="UP000054721"/>
    </source>
</evidence>
<gene>
    <name evidence="1" type="ORF">T02_3788</name>
</gene>
<keyword evidence="2" id="KW-1185">Reference proteome</keyword>
<accession>A0A0V1KKC1</accession>